<reference evidence="1" key="1">
    <citation type="submission" date="2016-10" db="EMBL/GenBank/DDBJ databases">
        <authorList>
            <person name="de Groot N.N."/>
        </authorList>
    </citation>
    <scope>NUCLEOTIDE SEQUENCE</scope>
</reference>
<gene>
    <name evidence="1" type="ORF">MNB_SM-7-1255</name>
</gene>
<name>A0A1W1BFV6_9ZZZZ</name>
<sequence length="142" mass="16528">MAKPYFKKVQVGDKVYGLVFGKGKVSKVFDNGFYKFMVEFKNGYEIPYTEDGVPGWGNFNEQTVFYRNDIDLSPFDFSAVEKLLSPKKIIKLRQKGELEVRLPSGVWSNCTKCAKEYVEDMLERGNYHLFRRAKSKKKKSKK</sequence>
<proteinExistence type="predicted"/>
<dbReference type="AlphaFoldDB" id="A0A1W1BFV6"/>
<dbReference type="EMBL" id="FPHB01000020">
    <property type="protein sequence ID" value="SFV52426.1"/>
    <property type="molecule type" value="Genomic_DNA"/>
</dbReference>
<accession>A0A1W1BFV6</accession>
<evidence type="ECO:0000313" key="1">
    <source>
        <dbReference type="EMBL" id="SFV52426.1"/>
    </source>
</evidence>
<organism evidence="1">
    <name type="scientific">hydrothermal vent metagenome</name>
    <dbReference type="NCBI Taxonomy" id="652676"/>
    <lineage>
        <taxon>unclassified sequences</taxon>
        <taxon>metagenomes</taxon>
        <taxon>ecological metagenomes</taxon>
    </lineage>
</organism>
<protein>
    <submittedName>
        <fullName evidence="1">Uncharacterized protein</fullName>
    </submittedName>
</protein>